<dbReference type="AlphaFoldDB" id="A0A914NZP6"/>
<name>A0A914NZP6_9BILA</name>
<dbReference type="WBParaSite" id="PDA_v2.g10936.t1">
    <property type="protein sequence ID" value="PDA_v2.g10936.t1"/>
    <property type="gene ID" value="PDA_v2.g10936"/>
</dbReference>
<evidence type="ECO:0000313" key="3">
    <source>
        <dbReference type="WBParaSite" id="PDA_v2.g10936.t1"/>
    </source>
</evidence>
<sequence length="207" mass="23934">MEEGDNIQDLNDENENDEIKRFGEGMLENVNNLETVNSVAETLPSQNVFTNQTKSQFLSELYYSNQEFMEKAFEEITRNETFDFHGDNIIERFSIPKNIACLVLLKKQQLMEYDVRINKIVREVCQSILVDAVAAVKQRTKLPNNATEPLLDFMFKLTQNDFFKIINKADGPILEACRKRKQRKDKNNGVASQKKSKLSFPVTNIED</sequence>
<reference evidence="3" key="1">
    <citation type="submission" date="2022-11" db="UniProtKB">
        <authorList>
            <consortium name="WormBaseParasite"/>
        </authorList>
    </citation>
    <scope>IDENTIFICATION</scope>
</reference>
<protein>
    <submittedName>
        <fullName evidence="3">Uncharacterized protein</fullName>
    </submittedName>
</protein>
<feature type="region of interest" description="Disordered" evidence="1">
    <location>
        <begin position="182"/>
        <end position="207"/>
    </location>
</feature>
<evidence type="ECO:0000313" key="2">
    <source>
        <dbReference type="Proteomes" id="UP000887578"/>
    </source>
</evidence>
<dbReference type="Proteomes" id="UP000887578">
    <property type="component" value="Unplaced"/>
</dbReference>
<proteinExistence type="predicted"/>
<organism evidence="2 3">
    <name type="scientific">Panagrolaimus davidi</name>
    <dbReference type="NCBI Taxonomy" id="227884"/>
    <lineage>
        <taxon>Eukaryota</taxon>
        <taxon>Metazoa</taxon>
        <taxon>Ecdysozoa</taxon>
        <taxon>Nematoda</taxon>
        <taxon>Chromadorea</taxon>
        <taxon>Rhabditida</taxon>
        <taxon>Tylenchina</taxon>
        <taxon>Panagrolaimomorpha</taxon>
        <taxon>Panagrolaimoidea</taxon>
        <taxon>Panagrolaimidae</taxon>
        <taxon>Panagrolaimus</taxon>
    </lineage>
</organism>
<keyword evidence="2" id="KW-1185">Reference proteome</keyword>
<evidence type="ECO:0000256" key="1">
    <source>
        <dbReference type="SAM" id="MobiDB-lite"/>
    </source>
</evidence>
<accession>A0A914NZP6</accession>